<evidence type="ECO:0000256" key="1">
    <source>
        <dbReference type="SAM" id="Phobius"/>
    </source>
</evidence>
<protein>
    <submittedName>
        <fullName evidence="2">Uncharacterized protein</fullName>
    </submittedName>
</protein>
<accession>A0A0A2UZT0</accession>
<feature type="transmembrane region" description="Helical" evidence="1">
    <location>
        <begin position="12"/>
        <end position="29"/>
    </location>
</feature>
<proteinExistence type="predicted"/>
<evidence type="ECO:0000313" key="3">
    <source>
        <dbReference type="Proteomes" id="UP000030153"/>
    </source>
</evidence>
<organism evidence="2 3">
    <name type="scientific">Pontibacillus chungwhensis BH030062</name>
    <dbReference type="NCBI Taxonomy" id="1385513"/>
    <lineage>
        <taxon>Bacteria</taxon>
        <taxon>Bacillati</taxon>
        <taxon>Bacillota</taxon>
        <taxon>Bacilli</taxon>
        <taxon>Bacillales</taxon>
        <taxon>Bacillaceae</taxon>
        <taxon>Pontibacillus</taxon>
    </lineage>
</organism>
<keyword evidence="1" id="KW-0472">Membrane</keyword>
<evidence type="ECO:0000313" key="2">
    <source>
        <dbReference type="EMBL" id="KGP92278.1"/>
    </source>
</evidence>
<dbReference type="AlphaFoldDB" id="A0A0A2UZT0"/>
<feature type="transmembrane region" description="Helical" evidence="1">
    <location>
        <begin position="97"/>
        <end position="118"/>
    </location>
</feature>
<dbReference type="eggNOG" id="ENOG50333DC">
    <property type="taxonomic scope" value="Bacteria"/>
</dbReference>
<sequence>MNINAMNRGSKLILLALAMAVLSFFFTWVDVGILSENGFQQQGYMFLVFFVYPVFQVIRRRSIRLLTGYGSAIGGSISIIAYMLSKSGIILGERVNLASTGMYIFLIATFLLIAGIYLSRKEDATSSVTDASPLSK</sequence>
<keyword evidence="3" id="KW-1185">Reference proteome</keyword>
<keyword evidence="1" id="KW-1133">Transmembrane helix</keyword>
<name>A0A0A2UZT0_9BACI</name>
<dbReference type="Proteomes" id="UP000030153">
    <property type="component" value="Unassembled WGS sequence"/>
</dbReference>
<dbReference type="RefSeq" id="WP_052114912.1">
    <property type="nucleotide sequence ID" value="NZ_AVBG01000003.1"/>
</dbReference>
<gene>
    <name evidence="2" type="ORF">N780_01625</name>
</gene>
<reference evidence="2 3" key="1">
    <citation type="submission" date="2013-08" db="EMBL/GenBank/DDBJ databases">
        <title>Genome of Pontibacillus chungwhensis.</title>
        <authorList>
            <person name="Wang Q."/>
            <person name="Wang G."/>
        </authorList>
    </citation>
    <scope>NUCLEOTIDE SEQUENCE [LARGE SCALE GENOMIC DNA]</scope>
    <source>
        <strain evidence="2 3">BH030062</strain>
    </source>
</reference>
<keyword evidence="1" id="KW-0812">Transmembrane</keyword>
<feature type="transmembrane region" description="Helical" evidence="1">
    <location>
        <begin position="65"/>
        <end position="85"/>
    </location>
</feature>
<comment type="caution">
    <text evidence="2">The sequence shown here is derived from an EMBL/GenBank/DDBJ whole genome shotgun (WGS) entry which is preliminary data.</text>
</comment>
<dbReference type="EMBL" id="AVBG01000003">
    <property type="protein sequence ID" value="KGP92278.1"/>
    <property type="molecule type" value="Genomic_DNA"/>
</dbReference>
<dbReference type="OrthoDB" id="2740230at2"/>
<feature type="transmembrane region" description="Helical" evidence="1">
    <location>
        <begin position="41"/>
        <end position="58"/>
    </location>
</feature>